<feature type="signal peptide" evidence="1">
    <location>
        <begin position="1"/>
        <end position="23"/>
    </location>
</feature>
<evidence type="ECO:0000313" key="3">
    <source>
        <dbReference type="Proteomes" id="UP000587396"/>
    </source>
</evidence>
<comment type="caution">
    <text evidence="2">The sequence shown here is derived from an EMBL/GenBank/DDBJ whole genome shotgun (WGS) entry which is preliminary data.</text>
</comment>
<dbReference type="AlphaFoldDB" id="A0A842JID1"/>
<name>A0A842JID1_9ACTN</name>
<sequence>MKKRKMAIAAVAAVLIVSLSANAMLLATHDGAKKSFQHSLNVSLSNMQVLTVGVAFLETERTDQLEDERMGSLERECNLADREIRNLNAIKVFPRSIPQFRSYYFEIEKLYAEGDFNAIRSKAEELEEYLGSLCPPDGERNPYSYEPDYTLSTDRIFSLTEAFLKDYPLTITAAH</sequence>
<gene>
    <name evidence="2" type="ORF">H7313_05680</name>
</gene>
<keyword evidence="3" id="KW-1185">Reference proteome</keyword>
<evidence type="ECO:0000313" key="2">
    <source>
        <dbReference type="EMBL" id="MBC2888840.1"/>
    </source>
</evidence>
<organism evidence="2 3">
    <name type="scientific">Gordonibacter massiliensis</name>
    <name type="common">ex Traore et al. 2017</name>
    <dbReference type="NCBI Taxonomy" id="1841863"/>
    <lineage>
        <taxon>Bacteria</taxon>
        <taxon>Bacillati</taxon>
        <taxon>Actinomycetota</taxon>
        <taxon>Coriobacteriia</taxon>
        <taxon>Eggerthellales</taxon>
        <taxon>Eggerthellaceae</taxon>
        <taxon>Gordonibacter</taxon>
    </lineage>
</organism>
<evidence type="ECO:0000256" key="1">
    <source>
        <dbReference type="SAM" id="SignalP"/>
    </source>
</evidence>
<accession>A0A842JID1</accession>
<dbReference type="EMBL" id="JACMSE010000003">
    <property type="protein sequence ID" value="MBC2888840.1"/>
    <property type="molecule type" value="Genomic_DNA"/>
</dbReference>
<proteinExistence type="predicted"/>
<protein>
    <submittedName>
        <fullName evidence="2">Uncharacterized protein</fullName>
    </submittedName>
</protein>
<feature type="chain" id="PRO_5032448764" evidence="1">
    <location>
        <begin position="24"/>
        <end position="175"/>
    </location>
</feature>
<dbReference type="RefSeq" id="WP_185904769.1">
    <property type="nucleotide sequence ID" value="NZ_JACMSE010000003.1"/>
</dbReference>
<dbReference type="Proteomes" id="UP000587396">
    <property type="component" value="Unassembled WGS sequence"/>
</dbReference>
<keyword evidence="1" id="KW-0732">Signal</keyword>
<reference evidence="2 3" key="1">
    <citation type="submission" date="2020-08" db="EMBL/GenBank/DDBJ databases">
        <authorList>
            <person name="Liu C."/>
            <person name="Sun Q."/>
        </authorList>
    </citation>
    <scope>NUCLEOTIDE SEQUENCE [LARGE SCALE GENOMIC DNA]</scope>
    <source>
        <strain evidence="2 3">N22</strain>
    </source>
</reference>